<reference evidence="2 3" key="1">
    <citation type="submission" date="2021-04" db="EMBL/GenBank/DDBJ databases">
        <authorList>
            <person name="Bliznina A."/>
        </authorList>
    </citation>
    <scope>NUCLEOTIDE SEQUENCE [LARGE SCALE GENOMIC DNA]</scope>
</reference>
<dbReference type="SUPFAM" id="SSF57850">
    <property type="entry name" value="RING/U-box"/>
    <property type="match status" value="1"/>
</dbReference>
<feature type="region of interest" description="Disordered" evidence="1">
    <location>
        <begin position="1"/>
        <end position="42"/>
    </location>
</feature>
<evidence type="ECO:0000313" key="3">
    <source>
        <dbReference type="Proteomes" id="UP001158576"/>
    </source>
</evidence>
<dbReference type="EMBL" id="OU015568">
    <property type="protein sequence ID" value="CAG5091667.1"/>
    <property type="molecule type" value="Genomic_DNA"/>
</dbReference>
<feature type="compositionally biased region" description="Polar residues" evidence="1">
    <location>
        <begin position="14"/>
        <end position="28"/>
    </location>
</feature>
<name>A0ABN7S595_OIKDI</name>
<protein>
    <submittedName>
        <fullName evidence="2">Oidioi.mRNA.OKI2018_I69.PAR.g13188.t1.cds</fullName>
    </submittedName>
</protein>
<keyword evidence="3" id="KW-1185">Reference proteome</keyword>
<sequence>MEPTSTGRQRRAQNRLSRSQGNDLPSQESHGELELDDSDGADWTTVGNQIQAKCEESDKEVSKEIDSLAEEFEENCLLEEDCERGLETSELEDSSCPVPPAVARQIDVDKVLKENSALKERREALLMCQICFEFYDDGKHAKFSHGCGHGCCLTCMKMEFARQRE</sequence>
<gene>
    <name evidence="2" type="ORF">OKIOD_LOCUS4746</name>
</gene>
<evidence type="ECO:0000313" key="2">
    <source>
        <dbReference type="EMBL" id="CAG5091667.1"/>
    </source>
</evidence>
<proteinExistence type="predicted"/>
<dbReference type="Proteomes" id="UP001158576">
    <property type="component" value="Chromosome PAR"/>
</dbReference>
<accession>A0ABN7S595</accession>
<evidence type="ECO:0000256" key="1">
    <source>
        <dbReference type="SAM" id="MobiDB-lite"/>
    </source>
</evidence>
<organism evidence="2 3">
    <name type="scientific">Oikopleura dioica</name>
    <name type="common">Tunicate</name>
    <dbReference type="NCBI Taxonomy" id="34765"/>
    <lineage>
        <taxon>Eukaryota</taxon>
        <taxon>Metazoa</taxon>
        <taxon>Chordata</taxon>
        <taxon>Tunicata</taxon>
        <taxon>Appendicularia</taxon>
        <taxon>Copelata</taxon>
        <taxon>Oikopleuridae</taxon>
        <taxon>Oikopleura</taxon>
    </lineage>
</organism>